<gene>
    <name evidence="1" type="ORF">AVDCRST_MAG55-3059</name>
</gene>
<sequence length="61" mass="7148">MDRDRLLEDMRWLAEGNPQYAGTDEEGRQNPVLAHLMADDLLLAYIDDEEITALFNRIRKE</sequence>
<dbReference type="AlphaFoldDB" id="A0A6J4Q786"/>
<accession>A0A6J4Q786</accession>
<evidence type="ECO:0000313" key="1">
    <source>
        <dbReference type="EMBL" id="CAA9436428.1"/>
    </source>
</evidence>
<dbReference type="EMBL" id="CADCUZ010000155">
    <property type="protein sequence ID" value="CAA9436428.1"/>
    <property type="molecule type" value="Genomic_DNA"/>
</dbReference>
<name>A0A6J4Q786_9ACTN</name>
<protein>
    <submittedName>
        <fullName evidence="1">Uncharacterized protein</fullName>
    </submittedName>
</protein>
<reference evidence="1" key="1">
    <citation type="submission" date="2020-02" db="EMBL/GenBank/DDBJ databases">
        <authorList>
            <person name="Meier V. D."/>
        </authorList>
    </citation>
    <scope>NUCLEOTIDE SEQUENCE</scope>
    <source>
        <strain evidence="1">AVDCRST_MAG55</strain>
    </source>
</reference>
<organism evidence="1">
    <name type="scientific">uncultured Rubrobacteraceae bacterium</name>
    <dbReference type="NCBI Taxonomy" id="349277"/>
    <lineage>
        <taxon>Bacteria</taxon>
        <taxon>Bacillati</taxon>
        <taxon>Actinomycetota</taxon>
        <taxon>Rubrobacteria</taxon>
        <taxon>Rubrobacterales</taxon>
        <taxon>Rubrobacteraceae</taxon>
        <taxon>environmental samples</taxon>
    </lineage>
</organism>
<proteinExistence type="predicted"/>